<dbReference type="AlphaFoldDB" id="A0AA38FDS4"/>
<keyword evidence="3" id="KW-1185">Reference proteome</keyword>
<gene>
    <name evidence="2" type="ORF">KI387_014247</name>
</gene>
<evidence type="ECO:0000259" key="1">
    <source>
        <dbReference type="Pfam" id="PF00248"/>
    </source>
</evidence>
<dbReference type="InterPro" id="IPR023210">
    <property type="entry name" value="NADP_OxRdtase_dom"/>
</dbReference>
<protein>
    <recommendedName>
        <fullName evidence="1">NADP-dependent oxidoreductase domain-containing protein</fullName>
    </recommendedName>
</protein>
<dbReference type="InterPro" id="IPR036812">
    <property type="entry name" value="NAD(P)_OxRdtase_dom_sf"/>
</dbReference>
<reference evidence="2 3" key="1">
    <citation type="journal article" date="2021" name="Nat. Plants">
        <title>The Taxus genome provides insights into paclitaxel biosynthesis.</title>
        <authorList>
            <person name="Xiong X."/>
            <person name="Gou J."/>
            <person name="Liao Q."/>
            <person name="Li Y."/>
            <person name="Zhou Q."/>
            <person name="Bi G."/>
            <person name="Li C."/>
            <person name="Du R."/>
            <person name="Wang X."/>
            <person name="Sun T."/>
            <person name="Guo L."/>
            <person name="Liang H."/>
            <person name="Lu P."/>
            <person name="Wu Y."/>
            <person name="Zhang Z."/>
            <person name="Ro D.K."/>
            <person name="Shang Y."/>
            <person name="Huang S."/>
            <person name="Yan J."/>
        </authorList>
    </citation>
    <scope>NUCLEOTIDE SEQUENCE [LARGE SCALE GENOMIC DNA]</scope>
    <source>
        <strain evidence="2">Ta-2019</strain>
    </source>
</reference>
<dbReference type="Proteomes" id="UP000824469">
    <property type="component" value="Unassembled WGS sequence"/>
</dbReference>
<dbReference type="Gene3D" id="3.20.20.100">
    <property type="entry name" value="NADP-dependent oxidoreductase domain"/>
    <property type="match status" value="2"/>
</dbReference>
<dbReference type="GO" id="GO:0016491">
    <property type="term" value="F:oxidoreductase activity"/>
    <property type="evidence" value="ECO:0007669"/>
    <property type="project" value="InterPro"/>
</dbReference>
<dbReference type="Pfam" id="PF00248">
    <property type="entry name" value="Aldo_ket_red"/>
    <property type="match status" value="1"/>
</dbReference>
<accession>A0AA38FDS4</accession>
<dbReference type="PANTHER" id="PTHR11732">
    <property type="entry name" value="ALDO/KETO REDUCTASE"/>
    <property type="match status" value="1"/>
</dbReference>
<comment type="caution">
    <text evidence="2">The sequence shown here is derived from an EMBL/GenBank/DDBJ whole genome shotgun (WGS) entry which is preliminary data.</text>
</comment>
<evidence type="ECO:0000313" key="3">
    <source>
        <dbReference type="Proteomes" id="UP000824469"/>
    </source>
</evidence>
<evidence type="ECO:0000313" key="2">
    <source>
        <dbReference type="EMBL" id="KAH9302664.1"/>
    </source>
</evidence>
<dbReference type="InterPro" id="IPR020471">
    <property type="entry name" value="AKR"/>
</dbReference>
<sequence>AFDTASVYYTEGLSGESLKEAFEKGLVSRNEVFVTSKLWCGDCYPQDVIPALKKSLQALKLEYLDLYLIHWPVAVKKGVTFTNLTPHDVVAMDTQEQVEMHPVWQQEKLRGYCNSVNVHVSTWAPLGGPGNSWGTGHTLDNPLIKDIATKHDKTPAQVLLNY</sequence>
<dbReference type="SUPFAM" id="SSF51430">
    <property type="entry name" value="NAD(P)-linked oxidoreductase"/>
    <property type="match status" value="1"/>
</dbReference>
<dbReference type="EMBL" id="JAHRHJ020000009">
    <property type="protein sequence ID" value="KAH9302664.1"/>
    <property type="molecule type" value="Genomic_DNA"/>
</dbReference>
<proteinExistence type="predicted"/>
<organism evidence="2 3">
    <name type="scientific">Taxus chinensis</name>
    <name type="common">Chinese yew</name>
    <name type="synonym">Taxus wallichiana var. chinensis</name>
    <dbReference type="NCBI Taxonomy" id="29808"/>
    <lineage>
        <taxon>Eukaryota</taxon>
        <taxon>Viridiplantae</taxon>
        <taxon>Streptophyta</taxon>
        <taxon>Embryophyta</taxon>
        <taxon>Tracheophyta</taxon>
        <taxon>Spermatophyta</taxon>
        <taxon>Pinopsida</taxon>
        <taxon>Pinidae</taxon>
        <taxon>Conifers II</taxon>
        <taxon>Cupressales</taxon>
        <taxon>Taxaceae</taxon>
        <taxon>Taxus</taxon>
    </lineage>
</organism>
<feature type="non-terminal residue" evidence="2">
    <location>
        <position position="1"/>
    </location>
</feature>
<dbReference type="OMA" id="QEQVEMH"/>
<name>A0AA38FDS4_TAXCH</name>
<feature type="domain" description="NADP-dependent oxidoreductase" evidence="1">
    <location>
        <begin position="2"/>
        <end position="74"/>
    </location>
</feature>